<comment type="caution">
    <text evidence="2">The sequence shown here is derived from an EMBL/GenBank/DDBJ whole genome shotgun (WGS) entry which is preliminary data.</text>
</comment>
<dbReference type="InterPro" id="IPR051251">
    <property type="entry name" value="STK_FNIP-Repeat"/>
</dbReference>
<proteinExistence type="predicted"/>
<evidence type="ECO:0000313" key="3">
    <source>
        <dbReference type="Proteomes" id="UP000695562"/>
    </source>
</evidence>
<evidence type="ECO:0008006" key="4">
    <source>
        <dbReference type="Google" id="ProtNLM"/>
    </source>
</evidence>
<dbReference type="PANTHER" id="PTHR32134">
    <property type="entry name" value="FNIP REPEAT-CONTAINING PROTEIN"/>
    <property type="match status" value="1"/>
</dbReference>
<reference evidence="2" key="1">
    <citation type="submission" date="2020-01" db="EMBL/GenBank/DDBJ databases">
        <title>Development of genomics and gene disruption for Polysphondylium violaceum indicates a role for the polyketide synthase stlB in stalk morphogenesis.</title>
        <authorList>
            <person name="Narita B."/>
            <person name="Kawabe Y."/>
            <person name="Kin K."/>
            <person name="Saito T."/>
            <person name="Gibbs R."/>
            <person name="Kuspa A."/>
            <person name="Muzny D."/>
            <person name="Queller D."/>
            <person name="Richards S."/>
            <person name="Strassman J."/>
            <person name="Sucgang R."/>
            <person name="Worley K."/>
            <person name="Schaap P."/>
        </authorList>
    </citation>
    <scope>NUCLEOTIDE SEQUENCE</scope>
    <source>
        <strain evidence="2">QSvi11</strain>
    </source>
</reference>
<name>A0A8J4UUG8_9MYCE</name>
<dbReference type="Pfam" id="PF05725">
    <property type="entry name" value="FNIP"/>
    <property type="match status" value="1"/>
</dbReference>
<dbReference type="Proteomes" id="UP000695562">
    <property type="component" value="Unassembled WGS sequence"/>
</dbReference>
<evidence type="ECO:0000256" key="1">
    <source>
        <dbReference type="ARBA" id="ARBA00022737"/>
    </source>
</evidence>
<dbReference type="AlphaFoldDB" id="A0A8J4UUG8"/>
<sequence>MKSDLFYLVWRNVYIRSVIRNLVGQNTVYKIKGVEYLNSNHQYLSVLSYKDKLDHNISFRLKIDSLDEYNQYIANAHRHVINDLVLGDKVSGSRNADDSAQQHGLDLGLIVGDHVQRLEIYVEEEMGASGSRLPDSVTDLSIKSAYALTHSGFVDQVLVQLPANLKRLSLPLNYQIRAPQPIIIPSSVTDLDYISSFESIKNLVIPLDREYENTVVNINSSEGLEWVRNQKWVRNISTRLGAPIQQVQIPPHIHQLNIKNQYNDNSFDDLPATLVTLVSHYLRLSKGLLPPTLKNLRVNYSHGQLSTDTLPASLETLDMFSYNEPILSLPPSLTKLCLTNYNKQLSLGSLSNSLTYINLDDYNQPLNPGVLPRGLKTLCMTEFRGALKPGSLPTESLTHLTLHTFHGSFAQVGPLNNLIQLHVQNINHSITTILANVTSIDLSFHNVAGEDHNQVNNNDNPDKITLDAKVPPLNLQNTKIKTLCLTNHGRRIWLKTRFLPLGLQRLKTYGLKIDENTIFPPSCEYLEHDIKDLNHSVLSKSIRHIKYNPYNPFNHRINF</sequence>
<dbReference type="InterPro" id="IPR008615">
    <property type="entry name" value="FNIP"/>
</dbReference>
<dbReference type="EMBL" id="AJWJ01000099">
    <property type="protein sequence ID" value="KAF2075466.1"/>
    <property type="molecule type" value="Genomic_DNA"/>
</dbReference>
<dbReference type="PANTHER" id="PTHR32134:SF180">
    <property type="entry name" value="FNIP REPEAT-CONTAINING PROTEIN"/>
    <property type="match status" value="1"/>
</dbReference>
<keyword evidence="3" id="KW-1185">Reference proteome</keyword>
<protein>
    <recommendedName>
        <fullName evidence="4">FNIP repeat-containing protein</fullName>
    </recommendedName>
</protein>
<accession>A0A8J4UUG8</accession>
<keyword evidence="1" id="KW-0677">Repeat</keyword>
<dbReference type="OrthoDB" id="10394449at2759"/>
<gene>
    <name evidence="2" type="ORF">CYY_003247</name>
</gene>
<evidence type="ECO:0000313" key="2">
    <source>
        <dbReference type="EMBL" id="KAF2075466.1"/>
    </source>
</evidence>
<organism evidence="2 3">
    <name type="scientific">Polysphondylium violaceum</name>
    <dbReference type="NCBI Taxonomy" id="133409"/>
    <lineage>
        <taxon>Eukaryota</taxon>
        <taxon>Amoebozoa</taxon>
        <taxon>Evosea</taxon>
        <taxon>Eumycetozoa</taxon>
        <taxon>Dictyostelia</taxon>
        <taxon>Dictyosteliales</taxon>
        <taxon>Dictyosteliaceae</taxon>
        <taxon>Polysphondylium</taxon>
    </lineage>
</organism>